<dbReference type="Pfam" id="PF10435">
    <property type="entry name" value="BetaGal_dom2"/>
    <property type="match status" value="1"/>
</dbReference>
<dbReference type="InterPro" id="IPR008979">
    <property type="entry name" value="Galactose-bd-like_sf"/>
</dbReference>
<comment type="caution">
    <text evidence="11">The sequence shown here is derived from an EMBL/GenBank/DDBJ whole genome shotgun (WGS) entry which is preliminary data.</text>
</comment>
<dbReference type="InterPro" id="IPR025972">
    <property type="entry name" value="BetaGal_dom3"/>
</dbReference>
<dbReference type="Gene3D" id="3.20.20.80">
    <property type="entry name" value="Glycosidases"/>
    <property type="match status" value="1"/>
</dbReference>
<comment type="catalytic activity">
    <reaction evidence="1">
        <text>Hydrolysis of terminal non-reducing beta-D-galactose residues in beta-D-galactosides.</text>
        <dbReference type="EC" id="3.2.1.23"/>
    </reaction>
</comment>
<evidence type="ECO:0000313" key="12">
    <source>
        <dbReference type="Proteomes" id="UP001175001"/>
    </source>
</evidence>
<feature type="signal peptide" evidence="9">
    <location>
        <begin position="1"/>
        <end position="17"/>
    </location>
</feature>
<dbReference type="SUPFAM" id="SSF51011">
    <property type="entry name" value="Glycosyl hydrolase domain"/>
    <property type="match status" value="1"/>
</dbReference>
<dbReference type="InterPro" id="IPR017853">
    <property type="entry name" value="GH"/>
</dbReference>
<dbReference type="SUPFAM" id="SSF117100">
    <property type="entry name" value="Beta-galactosidase LacA, domain 3"/>
    <property type="match status" value="1"/>
</dbReference>
<evidence type="ECO:0000313" key="11">
    <source>
        <dbReference type="EMBL" id="KAK0637915.1"/>
    </source>
</evidence>
<dbReference type="PANTHER" id="PTHR23421">
    <property type="entry name" value="BETA-GALACTOSIDASE RELATED"/>
    <property type="match status" value="1"/>
</dbReference>
<evidence type="ECO:0000256" key="3">
    <source>
        <dbReference type="ARBA" id="ARBA00012756"/>
    </source>
</evidence>
<dbReference type="SUPFAM" id="SSF51445">
    <property type="entry name" value="(Trans)glycosidases"/>
    <property type="match status" value="1"/>
</dbReference>
<dbReference type="GO" id="GO:0004565">
    <property type="term" value="F:beta-galactosidase activity"/>
    <property type="evidence" value="ECO:0007669"/>
    <property type="project" value="UniProtKB-EC"/>
</dbReference>
<feature type="domain" description="Beta-galactosidase" evidence="10">
    <location>
        <begin position="348"/>
        <end position="529"/>
    </location>
</feature>
<evidence type="ECO:0000256" key="4">
    <source>
        <dbReference type="ARBA" id="ARBA00022729"/>
    </source>
</evidence>
<feature type="chain" id="PRO_5041418294" description="beta-galactosidase" evidence="9">
    <location>
        <begin position="18"/>
        <end position="953"/>
    </location>
</feature>
<dbReference type="InterPro" id="IPR001944">
    <property type="entry name" value="Glycoside_Hdrlase_35"/>
</dbReference>
<dbReference type="Gene3D" id="2.60.120.260">
    <property type="entry name" value="Galactose-binding domain-like"/>
    <property type="match status" value="2"/>
</dbReference>
<gene>
    <name evidence="11" type="primary">lacB_1</name>
    <name evidence="11" type="ORF">DIS24_g10352</name>
</gene>
<keyword evidence="4 9" id="KW-0732">Signal</keyword>
<organism evidence="11 12">
    <name type="scientific">Lasiodiplodia hormozganensis</name>
    <dbReference type="NCBI Taxonomy" id="869390"/>
    <lineage>
        <taxon>Eukaryota</taxon>
        <taxon>Fungi</taxon>
        <taxon>Dikarya</taxon>
        <taxon>Ascomycota</taxon>
        <taxon>Pezizomycotina</taxon>
        <taxon>Dothideomycetes</taxon>
        <taxon>Dothideomycetes incertae sedis</taxon>
        <taxon>Botryosphaeriales</taxon>
        <taxon>Botryosphaeriaceae</taxon>
        <taxon>Lasiodiplodia</taxon>
    </lineage>
</organism>
<dbReference type="PRINTS" id="PR00742">
    <property type="entry name" value="GLHYDRLASE35"/>
</dbReference>
<dbReference type="AlphaFoldDB" id="A0AA39XQG6"/>
<keyword evidence="12" id="KW-1185">Reference proteome</keyword>
<accession>A0AA39XQG6</accession>
<evidence type="ECO:0000256" key="7">
    <source>
        <dbReference type="ARBA" id="ARBA00023295"/>
    </source>
</evidence>
<name>A0AA39XQG6_9PEZI</name>
<dbReference type="InterPro" id="IPR025300">
    <property type="entry name" value="BetaGal_jelly_roll_dom"/>
</dbReference>
<dbReference type="SUPFAM" id="SSF49785">
    <property type="entry name" value="Galactose-binding domain-like"/>
    <property type="match status" value="2"/>
</dbReference>
<dbReference type="EMBL" id="JAUJDW010000109">
    <property type="protein sequence ID" value="KAK0637915.1"/>
    <property type="molecule type" value="Genomic_DNA"/>
</dbReference>
<dbReference type="InterPro" id="IPR036833">
    <property type="entry name" value="BetaGal_dom3_sf"/>
</dbReference>
<protein>
    <recommendedName>
        <fullName evidence="3">beta-galactosidase</fullName>
        <ecNumber evidence="3">3.2.1.23</ecNumber>
    </recommendedName>
</protein>
<sequence>MIFTFVLLLSLFGVGQAQNWPVSDTNYTDAVQWDHYSLIINGQRTVLFGGEMHPFRVPVPELWNDVLQKMKAMGMNSMSFYSHWGYHEPLPGELDFTNGAHNLTRLLEYASENGLFVTPRPGPYINGELNAGGLPLWITTGAYGDLRSNGTEFVEAWESYMSQMARLVAPFQIHRNGTVISYQIENEYPEQWTDVEQKVPNYPSISYMEALEANARENGIHVPFTHNSIPDHVSWAKDYDTVGAGGNVDIHGFDSYGGKVVPRNGYPDGCADAVGPEFRNIYYRHNVDQRMTVMMLYMTYGGTSWGWFGVPFLGTSYDYSAPIAEDRSLRESFFEIKNLALFTRVAHNLAKTDRLGSGANYTSLNSVSATELRNPDTDAAFYIVRHNDSTDDSSVSFKLNVTTSLGNLTIPQTVPGIFLSGHTAKILVTDFDIGDQRLIYSTAEILTTAVINGSPTVVLWVASADEPGEAYITGSTTGELLTCDTCDSVSFQEADNGTILSFYQGDGLSVALVGDVRVILANKVGAYSMYAPVLTKDPLAPVNETILVHGPHLVRTARVDSTILHITGDLLNDTTIDIFAPSAITTVTWNGNKINVTATGHGSLTATLPGPPSVQLPSLGPWKFHDSLPEVFLNYSDDGPAWINANHNTTANSEEDATTPYLYADDYGFHTGSFIYRGRFRGAATGAFVKVYGGEAFGFSAYLNGAFLAAFPGSAEPSGALNLTFPAELMVPDDDDANVLTIVQGNSGHDQGGGATNIRGILNATLLGSDTGFSSWKLAGTAGRTRPQILDPVRGAYNEGGWTAERLGWHLPGFDDRNWPESAPSDGFANATVRFYRTTVPLEIEDGVDLSIHFKITSVTSNATTRALLYVNGYQYGRFAPHVNSATRFPVHPGILNFGGDNVIGVLVWAQSKEGATVDVSWDVAEVKTTSLDTKFDVGYLQPRWNGSRLEYV</sequence>
<dbReference type="Proteomes" id="UP001175001">
    <property type="component" value="Unassembled WGS sequence"/>
</dbReference>
<dbReference type="Pfam" id="PF13363">
    <property type="entry name" value="BetaGal_dom3"/>
    <property type="match status" value="1"/>
</dbReference>
<evidence type="ECO:0000256" key="8">
    <source>
        <dbReference type="RuleBase" id="RU003679"/>
    </source>
</evidence>
<reference evidence="11" key="1">
    <citation type="submission" date="2023-06" db="EMBL/GenBank/DDBJ databases">
        <title>Multi-omics analyses reveal the molecular pathogenesis toolkit of Lasiodiplodia hormozganensis, a cross-kingdom pathogen.</title>
        <authorList>
            <person name="Felix C."/>
            <person name="Meneses R."/>
            <person name="Goncalves M.F.M."/>
            <person name="Tilleman L."/>
            <person name="Duarte A.S."/>
            <person name="Jorrin-Novo J.V."/>
            <person name="Van De Peer Y."/>
            <person name="Deforce D."/>
            <person name="Van Nieuwerburgh F."/>
            <person name="Esteves A.C."/>
            <person name="Alves A."/>
        </authorList>
    </citation>
    <scope>NUCLEOTIDE SEQUENCE</scope>
    <source>
        <strain evidence="11">CBS 339.90</strain>
    </source>
</reference>
<dbReference type="GO" id="GO:0005975">
    <property type="term" value="P:carbohydrate metabolic process"/>
    <property type="evidence" value="ECO:0007669"/>
    <property type="project" value="InterPro"/>
</dbReference>
<evidence type="ECO:0000256" key="5">
    <source>
        <dbReference type="ARBA" id="ARBA00022801"/>
    </source>
</evidence>
<dbReference type="Pfam" id="PF13364">
    <property type="entry name" value="BetaGal_ABD2"/>
    <property type="match status" value="2"/>
</dbReference>
<evidence type="ECO:0000259" key="10">
    <source>
        <dbReference type="SMART" id="SM01029"/>
    </source>
</evidence>
<dbReference type="Gene3D" id="2.102.20.10">
    <property type="entry name" value="Beta-galactosidase, domain 2"/>
    <property type="match status" value="1"/>
</dbReference>
<keyword evidence="5" id="KW-0378">Hydrolase</keyword>
<dbReference type="EC" id="3.2.1.23" evidence="3"/>
<dbReference type="InterPro" id="IPR037110">
    <property type="entry name" value="Betagal_dom2_sf"/>
</dbReference>
<evidence type="ECO:0000256" key="6">
    <source>
        <dbReference type="ARBA" id="ARBA00023180"/>
    </source>
</evidence>
<evidence type="ECO:0000256" key="1">
    <source>
        <dbReference type="ARBA" id="ARBA00001412"/>
    </source>
</evidence>
<keyword evidence="7" id="KW-0326">Glycosidase</keyword>
<dbReference type="SMART" id="SM01029">
    <property type="entry name" value="BetaGal_dom2"/>
    <property type="match status" value="1"/>
</dbReference>
<evidence type="ECO:0000256" key="2">
    <source>
        <dbReference type="ARBA" id="ARBA00009809"/>
    </source>
</evidence>
<comment type="similarity">
    <text evidence="2 8">Belongs to the glycosyl hydrolase 35 family.</text>
</comment>
<dbReference type="InterPro" id="IPR031330">
    <property type="entry name" value="Gly_Hdrlase_35_cat"/>
</dbReference>
<keyword evidence="6" id="KW-0325">Glycoprotein</keyword>
<proteinExistence type="inferred from homology"/>
<dbReference type="InterPro" id="IPR018954">
    <property type="entry name" value="Betagal_dom2"/>
</dbReference>
<dbReference type="Pfam" id="PF01301">
    <property type="entry name" value="Glyco_hydro_35"/>
    <property type="match status" value="1"/>
</dbReference>
<dbReference type="Gene3D" id="2.60.390.10">
    <property type="entry name" value="Beta-galactosidase, domain 3"/>
    <property type="match status" value="1"/>
</dbReference>
<evidence type="ECO:0000256" key="9">
    <source>
        <dbReference type="SAM" id="SignalP"/>
    </source>
</evidence>